<name>A0A0E1VVJ1_BURPE</name>
<dbReference type="HOGENOM" id="CLU_3306201_0_0_4"/>
<proteinExistence type="predicted"/>
<accession>A0A0E1VVJ1</accession>
<organism evidence="1">
    <name type="scientific">Burkholderia pseudomallei 1710a</name>
    <dbReference type="NCBI Taxonomy" id="320371"/>
    <lineage>
        <taxon>Bacteria</taxon>
        <taxon>Pseudomonadati</taxon>
        <taxon>Pseudomonadota</taxon>
        <taxon>Betaproteobacteria</taxon>
        <taxon>Burkholderiales</taxon>
        <taxon>Burkholderiaceae</taxon>
        <taxon>Burkholderia</taxon>
        <taxon>pseudomallei group</taxon>
    </lineage>
</organism>
<dbReference type="Proteomes" id="UP000001812">
    <property type="component" value="Chromosome II"/>
</dbReference>
<sequence length="39" mass="4222">MSGARRDSLAARECGRGWRRIAMETEYAAACVFAGCANI</sequence>
<dbReference type="AlphaFoldDB" id="A0A0E1VVJ1"/>
<evidence type="ECO:0000313" key="1">
    <source>
        <dbReference type="EMBL" id="EET04154.1"/>
    </source>
</evidence>
<gene>
    <name evidence="1" type="ORF">BURPS1710A_A2910</name>
</gene>
<reference evidence="1" key="1">
    <citation type="submission" date="2009-05" db="EMBL/GenBank/DDBJ databases">
        <authorList>
            <person name="Harkins D.M."/>
            <person name="DeShazer D."/>
            <person name="Woods D.E."/>
            <person name="Brinkac L.M."/>
            <person name="Brown K.A."/>
            <person name="Hung G.C."/>
            <person name="Tuanyok A."/>
            <person name="Zhang B."/>
            <person name="Nierman W.C."/>
        </authorList>
    </citation>
    <scope>NUCLEOTIDE SEQUENCE [LARGE SCALE GENOMIC DNA]</scope>
    <source>
        <strain evidence="1">1710a</strain>
    </source>
</reference>
<protein>
    <submittedName>
        <fullName evidence="1">Uncharacterized protein</fullName>
    </submittedName>
</protein>
<dbReference type="EMBL" id="CM000833">
    <property type="protein sequence ID" value="EET04154.1"/>
    <property type="molecule type" value="Genomic_DNA"/>
</dbReference>